<organism evidence="2 3">
    <name type="scientific">Methanobrevibacter millerae</name>
    <dbReference type="NCBI Taxonomy" id="230361"/>
    <lineage>
        <taxon>Archaea</taxon>
        <taxon>Methanobacteriati</taxon>
        <taxon>Methanobacteriota</taxon>
        <taxon>Methanomada group</taxon>
        <taxon>Methanobacteria</taxon>
        <taxon>Methanobacteriales</taxon>
        <taxon>Methanobacteriaceae</taxon>
        <taxon>Methanobrevibacter</taxon>
    </lineage>
</organism>
<dbReference type="InterPro" id="IPR011059">
    <property type="entry name" value="Metal-dep_hydrolase_composite"/>
</dbReference>
<evidence type="ECO:0000259" key="1">
    <source>
        <dbReference type="Pfam" id="PF07969"/>
    </source>
</evidence>
<dbReference type="Proteomes" id="UP000067738">
    <property type="component" value="Chromosome"/>
</dbReference>
<dbReference type="Gene3D" id="3.10.310.70">
    <property type="match status" value="1"/>
</dbReference>
<dbReference type="InterPro" id="IPR033932">
    <property type="entry name" value="YtcJ-like"/>
</dbReference>
<feature type="domain" description="Amidohydrolase 3" evidence="1">
    <location>
        <begin position="48"/>
        <end position="529"/>
    </location>
</feature>
<dbReference type="EMBL" id="CP011266">
    <property type="protein sequence ID" value="ALT69031.1"/>
    <property type="molecule type" value="Genomic_DNA"/>
</dbReference>
<dbReference type="Gene3D" id="2.30.40.10">
    <property type="entry name" value="Urease, subunit C, domain 1"/>
    <property type="match status" value="1"/>
</dbReference>
<dbReference type="SUPFAM" id="SSF51338">
    <property type="entry name" value="Composite domain of metallo-dependent hydrolases"/>
    <property type="match status" value="1"/>
</dbReference>
<evidence type="ECO:0000313" key="3">
    <source>
        <dbReference type="Proteomes" id="UP000067738"/>
    </source>
</evidence>
<dbReference type="PANTHER" id="PTHR22642:SF2">
    <property type="entry name" value="PROTEIN LONG AFTER FAR-RED 3"/>
    <property type="match status" value="1"/>
</dbReference>
<keyword evidence="2" id="KW-0378">Hydrolase</keyword>
<dbReference type="PATRIC" id="fig|230361.4.peg.1293"/>
<keyword evidence="3" id="KW-1185">Reference proteome</keyword>
<sequence length="534" mass="59964">MTMDQIILGNIYTLDRKVEAVCVKDGIIQYAGSKRVALQLIDENTEILDFGDNFIYPGFMEGHAHGLPAGNIKGFSIDLSEGKTLEDYVEITRKYVEDNPGRKIYTGNSWKFDNEEPTASMLDDVSADVPIALTTQDGHSIWLNTAAMEYFDIDEKLLEKYSTNEVRVDDDGRPTGYLSEEPAITLNSRITKSDEELRESLLIWQEFAFSNGITAALDAHVGYYGYPSIKAYADLSREGKLKLRTYAVRTVGNTDDVLDLIKLASEVNNEYFRITGVKVFVDGVVEAHTAWLLDEYEDQPGYFGVKSFDDHDKLVEFAKIAGEHDMNVHCHVVGDGAVKFALDALSQAQIETANMDQRNAFAHLEIVAPEDIKRMAEYNIIAVVPPLWSPKENIQYDLEVAYLGEDRAENCYPIKSFIDEGAKITFHSDYPVSSHFNIPQSIYAAVKREYTFAECQPRNLKESIGVRDALDAMTINAAYQFGQEDRLGSLDIGKIANMVVYDTDFLNDDIEKIPDAKLISTIVDGEVVYRNTNL</sequence>
<dbReference type="Pfam" id="PF07969">
    <property type="entry name" value="Amidohydro_3"/>
    <property type="match status" value="1"/>
</dbReference>
<dbReference type="InterPro" id="IPR032466">
    <property type="entry name" value="Metal_Hydrolase"/>
</dbReference>
<dbReference type="SUPFAM" id="SSF51556">
    <property type="entry name" value="Metallo-dependent hydrolases"/>
    <property type="match status" value="1"/>
</dbReference>
<dbReference type="GO" id="GO:0016810">
    <property type="term" value="F:hydrolase activity, acting on carbon-nitrogen (but not peptide) bonds"/>
    <property type="evidence" value="ECO:0007669"/>
    <property type="project" value="InterPro"/>
</dbReference>
<dbReference type="CDD" id="cd01300">
    <property type="entry name" value="YtcJ_like"/>
    <property type="match status" value="1"/>
</dbReference>
<accession>A0A0U3E4S8</accession>
<gene>
    <name evidence="2" type="ORF">sm9_1250</name>
</gene>
<protein>
    <submittedName>
        <fullName evidence="2">Amidohydrolase</fullName>
    </submittedName>
</protein>
<dbReference type="InterPro" id="IPR013108">
    <property type="entry name" value="Amidohydro_3"/>
</dbReference>
<dbReference type="AlphaFoldDB" id="A0A0U3E4S8"/>
<dbReference type="OrthoDB" id="8791at2157"/>
<evidence type="ECO:0000313" key="2">
    <source>
        <dbReference type="EMBL" id="ALT69031.1"/>
    </source>
</evidence>
<proteinExistence type="predicted"/>
<dbReference type="Gene3D" id="3.20.20.140">
    <property type="entry name" value="Metal-dependent hydrolases"/>
    <property type="match status" value="1"/>
</dbReference>
<dbReference type="GeneID" id="26736208"/>
<dbReference type="KEGG" id="mmil:sm9_1250"/>
<reference evidence="2 3" key="1">
    <citation type="submission" date="2015-04" db="EMBL/GenBank/DDBJ databases">
        <title>The complete genome sequence of the rumen methanogen Methanobrevibacter millerae SM9.</title>
        <authorList>
            <person name="Leahy S.C."/>
            <person name="Kelly W.J."/>
            <person name="Pacheco D.M."/>
            <person name="Li D."/>
            <person name="Altermann E."/>
            <person name="Attwood G.T."/>
        </authorList>
    </citation>
    <scope>NUCLEOTIDE SEQUENCE [LARGE SCALE GENOMIC DNA]</scope>
    <source>
        <strain evidence="2 3">SM9</strain>
    </source>
</reference>
<dbReference type="PANTHER" id="PTHR22642">
    <property type="entry name" value="IMIDAZOLONEPROPIONASE"/>
    <property type="match status" value="1"/>
</dbReference>
<dbReference type="RefSeq" id="WP_058739299.1">
    <property type="nucleotide sequence ID" value="NZ_CP011266.1"/>
</dbReference>
<name>A0A0U3E4S8_9EURY</name>